<reference evidence="2" key="1">
    <citation type="submission" date="2019-02" db="EMBL/GenBank/DDBJ databases">
        <authorList>
            <person name="Gruber-Vodicka R. H."/>
            <person name="Seah K. B. B."/>
        </authorList>
    </citation>
    <scope>NUCLEOTIDE SEQUENCE</scope>
    <source>
        <strain evidence="2">BECK_DK161</strain>
        <strain evidence="1">BECK_DK47</strain>
    </source>
</reference>
<accession>A0A450SGF6</accession>
<evidence type="ECO:0000313" key="2">
    <source>
        <dbReference type="EMBL" id="VFJ52110.1"/>
    </source>
</evidence>
<dbReference type="AlphaFoldDB" id="A0A450SGF6"/>
<dbReference type="EMBL" id="CAADEX010000030">
    <property type="protein sequence ID" value="VFJ50770.1"/>
    <property type="molecule type" value="Genomic_DNA"/>
</dbReference>
<name>A0A450SGF6_9GAMM</name>
<protein>
    <submittedName>
        <fullName evidence="2">Uncharacterized protein</fullName>
    </submittedName>
</protein>
<dbReference type="EMBL" id="CAADEY010000035">
    <property type="protein sequence ID" value="VFJ52110.1"/>
    <property type="molecule type" value="Genomic_DNA"/>
</dbReference>
<gene>
    <name evidence="1" type="ORF">BECKDK2373B_GA0170837_103026</name>
    <name evidence="2" type="ORF">BECKDK2373C_GA0170839_10354</name>
</gene>
<organism evidence="2">
    <name type="scientific">Candidatus Kentrum sp. DK</name>
    <dbReference type="NCBI Taxonomy" id="2126562"/>
    <lineage>
        <taxon>Bacteria</taxon>
        <taxon>Pseudomonadati</taxon>
        <taxon>Pseudomonadota</taxon>
        <taxon>Gammaproteobacteria</taxon>
        <taxon>Candidatus Kentrum</taxon>
    </lineage>
</organism>
<sequence length="201" mass="22824">MPYSSFTLKRVRDELDLELAERAGLFSNVEPRAISDHLRETLAENVSLAVAINTEKARSEFIIAPVLIEIRRMLDRTISLFSGIELNVDRERDLMGFCDFLISQSPEQFYLKTPVISIVEAKNENIMNGLGQCAAEMFASRLYNEQEKAPVDKVYGVVSSGNLWKFLKLEKNILSIDLDDYAIKEITRIAGILFSMVRQQA</sequence>
<evidence type="ECO:0000313" key="1">
    <source>
        <dbReference type="EMBL" id="VFJ50770.1"/>
    </source>
</evidence>
<proteinExistence type="predicted"/>